<organism evidence="1 2">
    <name type="scientific">Leptospira interrogans str. 2006001854</name>
    <dbReference type="NCBI Taxonomy" id="1001590"/>
    <lineage>
        <taxon>Bacteria</taxon>
        <taxon>Pseudomonadati</taxon>
        <taxon>Spirochaetota</taxon>
        <taxon>Spirochaetia</taxon>
        <taxon>Leptospirales</taxon>
        <taxon>Leptospiraceae</taxon>
        <taxon>Leptospira</taxon>
    </lineage>
</organism>
<dbReference type="Proteomes" id="UP000012128">
    <property type="component" value="Unassembled WGS sequence"/>
</dbReference>
<evidence type="ECO:0000313" key="2">
    <source>
        <dbReference type="Proteomes" id="UP000012128"/>
    </source>
</evidence>
<name>M6GG95_LEPIR</name>
<protein>
    <submittedName>
        <fullName evidence="1">Uncharacterized protein</fullName>
    </submittedName>
</protein>
<evidence type="ECO:0000313" key="1">
    <source>
        <dbReference type="EMBL" id="EMM81519.1"/>
    </source>
</evidence>
<accession>M6GG95</accession>
<proteinExistence type="predicted"/>
<dbReference type="AlphaFoldDB" id="M6GG95"/>
<gene>
    <name evidence="1" type="ORF">LEP1GSC037_3981</name>
</gene>
<reference evidence="1 2" key="1">
    <citation type="submission" date="2013-01" db="EMBL/GenBank/DDBJ databases">
        <authorList>
            <person name="Harkins D.M."/>
            <person name="Durkin A.S."/>
            <person name="Brinkac L.M."/>
            <person name="Haft D.H."/>
            <person name="Selengut J.D."/>
            <person name="Sanka R."/>
            <person name="DePew J."/>
            <person name="Purushe J."/>
            <person name="Hospenthal D.R."/>
            <person name="Murray C.K."/>
            <person name="Pimentel G."/>
            <person name="Wasfy M."/>
            <person name="Parker T."/>
            <person name="Miller R.S."/>
            <person name="Vinetz J.M."/>
            <person name="Sutton G.G."/>
            <person name="Nierman W.C."/>
            <person name="Fouts D.E."/>
        </authorList>
    </citation>
    <scope>NUCLEOTIDE SEQUENCE [LARGE SCALE GENOMIC DNA]</scope>
    <source>
        <strain evidence="1 2">2006001854</strain>
    </source>
</reference>
<dbReference type="EMBL" id="AFLW02000131">
    <property type="protein sequence ID" value="EMM81519.1"/>
    <property type="molecule type" value="Genomic_DNA"/>
</dbReference>
<sequence length="47" mass="6148">MRFWDTFFIKIISNKLNFFYTIKNYIFFYKFQFRRYIFSNQKNIQNL</sequence>
<comment type="caution">
    <text evidence="1">The sequence shown here is derived from an EMBL/GenBank/DDBJ whole genome shotgun (WGS) entry which is preliminary data.</text>
</comment>